<comment type="caution">
    <text evidence="3">The sequence shown here is derived from an EMBL/GenBank/DDBJ whole genome shotgun (WGS) entry which is preliminary data.</text>
</comment>
<feature type="domain" description="DUF5717" evidence="2">
    <location>
        <begin position="1"/>
        <end position="876"/>
    </location>
</feature>
<dbReference type="Proteomes" id="UP000482209">
    <property type="component" value="Unassembled WGS sequence"/>
</dbReference>
<dbReference type="InterPro" id="IPR043774">
    <property type="entry name" value="DUF5717_C"/>
</dbReference>
<dbReference type="Pfam" id="PF18984">
    <property type="entry name" value="DUF5717_N"/>
    <property type="match status" value="1"/>
</dbReference>
<evidence type="ECO:0000313" key="4">
    <source>
        <dbReference type="Proteomes" id="UP000482209"/>
    </source>
</evidence>
<dbReference type="InterPro" id="IPR043775">
    <property type="entry name" value="DUF5717_N"/>
</dbReference>
<evidence type="ECO:0000259" key="2">
    <source>
        <dbReference type="Pfam" id="PF18984"/>
    </source>
</evidence>
<name>A0A6L5XZ70_9FIRM</name>
<sequence length="1190" mass="141104">MREKISKLANEEFEYELPEIIISTDCLSIRVEKEKQGVGTFQISNRDNRIMKCFLVCNCPYVSLSTEAFVDCSAEVTVCVSVKDQEAGHKIEDKIVVLSDCGERTISIEIEVVDNYYNTSMGEIKDLFHFANLAKTNQEEAVLLFKSPEFERVFLHSKNEWLLYRSLVKGNSSKQAMEEFLVAIHKKLKLLFSVPKTDVFYEIEENKSFLDKLLIKKDNWGYSELKISSDAAFLIPEHKRVWSNDFTANKYELEYVIEPKFMRKGKNYAKLIIESAHQRFEVTVTAWKKNYSQKTEHLVEKNKDYLFKKEWILKFFQNYINFHINHIANDIYILEIEELLKKGSHLIDSDTLLCIRYHVAIVKNDVNQLKTVSEELKSKEEIWQAEQPEKYCTILYLRALQTKKEDDISLALEKIKVCYNQEEKFLYLWYLLYLDRSYEEKRVREPVLVKQLEMGVHSPILYYELITYYNQYPTALKELTGKIAAAFHWGVKYQYIQWDFMLQYVSLARKCKGFHSLIYRDLITLYEKYQADEILSAICSILIRNEKVGNEYFKWYQLGVKRQLRITNLYEYYLYSCNEKEITELPNSLLLYFNYDSNLSNRKKAFLYAYLIRNKAKHREIYEQYQKKIFQFTKAQLEKKNQDENMGVLYEALMENGACSTELAQRVAEVMFQYEIICENLNMCGVIVSHKELEDETYTPLIDGRAVISIFTEQSCIIFVDSNGNRYGKTVSYAIHKLNQLERYEKICYQCGARNPMLLLNLFEKIEQYQKLEKDTEQICREVAQISSLTPLYRRNVAMGLLERYYETMNYNALEEVLDWIDFSILNREDRAKVIEICIIYDRENKAIAGLKEYGLNGVRLNRLIRLVTKWIRERTAERDEFILAIARYTFSIGKYNEEILSYLVKYGKGASKDLFLLWERARAFEVDTEALEERLLYQVLFTEHCSQKYFKVFSSYYKRGKDSLLIQAFICFHAYRYLVHDRVLNEKLFELLEKECQSGENECICLALLKYYSTLENLSEQESKFVDYTMYRMIEKGIVLPFFCEFKGKIMVPYEIQDKYYVEYKCNPNKKVVINYRLDGSTLGEFATEVMKPVYNGIFVKDFVLFYNEVLQYYIVEEENDSLKSPCRQITESVSATMDNMTEEKELTSYNIINDMLMAREMQDEKTMLELMKTYIKREYVGENVFKPL</sequence>
<gene>
    <name evidence="3" type="ORF">FYJ58_06400</name>
</gene>
<protein>
    <recommendedName>
        <fullName evidence="5">DUF5717 domain-containing protein</fullName>
    </recommendedName>
</protein>
<evidence type="ECO:0000313" key="3">
    <source>
        <dbReference type="EMBL" id="MSS63508.1"/>
    </source>
</evidence>
<dbReference type="EMBL" id="VUMT01000007">
    <property type="protein sequence ID" value="MSS63508.1"/>
    <property type="molecule type" value="Genomic_DNA"/>
</dbReference>
<accession>A0A6L5XZ70</accession>
<reference evidence="3 4" key="1">
    <citation type="submission" date="2019-08" db="EMBL/GenBank/DDBJ databases">
        <title>In-depth cultivation of the pig gut microbiome towards novel bacterial diversity and tailored functional studies.</title>
        <authorList>
            <person name="Wylensek D."/>
            <person name="Hitch T.C.A."/>
            <person name="Clavel T."/>
        </authorList>
    </citation>
    <scope>NUCLEOTIDE SEQUENCE [LARGE SCALE GENOMIC DNA]</scope>
    <source>
        <strain evidence="3 4">WCA-693-APC-MOT-I</strain>
    </source>
</reference>
<keyword evidence="4" id="KW-1185">Reference proteome</keyword>
<evidence type="ECO:0008006" key="5">
    <source>
        <dbReference type="Google" id="ProtNLM"/>
    </source>
</evidence>
<dbReference type="RefSeq" id="WP_154518890.1">
    <property type="nucleotide sequence ID" value="NZ_VUMT01000007.1"/>
</dbReference>
<organism evidence="3 4">
    <name type="scientific">Velocimicrobium porci</name>
    <dbReference type="NCBI Taxonomy" id="2606634"/>
    <lineage>
        <taxon>Bacteria</taxon>
        <taxon>Bacillati</taxon>
        <taxon>Bacillota</taxon>
        <taxon>Clostridia</taxon>
        <taxon>Lachnospirales</taxon>
        <taxon>Lachnospiraceae</taxon>
        <taxon>Velocimicrobium</taxon>
    </lineage>
</organism>
<dbReference type="AlphaFoldDB" id="A0A6L5XZ70"/>
<evidence type="ECO:0000259" key="1">
    <source>
        <dbReference type="Pfam" id="PF18983"/>
    </source>
</evidence>
<feature type="domain" description="DUF5717" evidence="1">
    <location>
        <begin position="880"/>
        <end position="1187"/>
    </location>
</feature>
<proteinExistence type="predicted"/>
<dbReference type="Pfam" id="PF18983">
    <property type="entry name" value="DUF5717"/>
    <property type="match status" value="1"/>
</dbReference>